<dbReference type="SUPFAM" id="SSF88713">
    <property type="entry name" value="Glycoside hydrolase/deacetylase"/>
    <property type="match status" value="1"/>
</dbReference>
<evidence type="ECO:0000256" key="1">
    <source>
        <dbReference type="ARBA" id="ARBA00022723"/>
    </source>
</evidence>
<protein>
    <recommendedName>
        <fullName evidence="4">NodB homology domain-containing protein</fullName>
    </recommendedName>
</protein>
<dbReference type="Proteomes" id="UP000316612">
    <property type="component" value="Unassembled WGS sequence"/>
</dbReference>
<dbReference type="Pfam" id="PF01522">
    <property type="entry name" value="Polysacc_deac_1"/>
    <property type="match status" value="1"/>
</dbReference>
<keyword evidence="6" id="KW-1185">Reference proteome</keyword>
<evidence type="ECO:0000256" key="2">
    <source>
        <dbReference type="ARBA" id="ARBA00022801"/>
    </source>
</evidence>
<dbReference type="AlphaFoldDB" id="A0A4Y4DVR3"/>
<keyword evidence="1" id="KW-0479">Metal-binding</keyword>
<gene>
    <name evidence="5" type="ORF">AUR04nite_30000</name>
</gene>
<evidence type="ECO:0000313" key="6">
    <source>
        <dbReference type="Proteomes" id="UP000316612"/>
    </source>
</evidence>
<dbReference type="PROSITE" id="PS51677">
    <property type="entry name" value="NODB"/>
    <property type="match status" value="1"/>
</dbReference>
<dbReference type="Gene3D" id="3.20.20.370">
    <property type="entry name" value="Glycoside hydrolase/deacetylase"/>
    <property type="match status" value="1"/>
</dbReference>
<keyword evidence="3" id="KW-0732">Signal</keyword>
<sequence>MPSRSRLATALSLSVCALLLSGCASTLQSSSNLLPAQRQTRAVDTQNVAIPAHAQKVPAVIAPATPFILKPQPDVDCAKEKCVALTFDDGPGRFTERLLDQLKKDRVRATFYLLGENAPLYPQTLRRMAAEGHQLGNHTFDHKSLTSLSQDQVSNEVESSAQKIKDITGLVPNTMRPPYGARNQAVDALINVPLVLWDVDTLDWQHHDPKKTVDIAMSEVSDGSIILMHDIHESSVQAVPQLIAQLKKKGFNLVTVNELFSDKEFKGSTSYARRT</sequence>
<dbReference type="RefSeq" id="WP_141366604.1">
    <property type="nucleotide sequence ID" value="NZ_BAAAJL010000014.1"/>
</dbReference>
<dbReference type="InterPro" id="IPR011330">
    <property type="entry name" value="Glyco_hydro/deAcase_b/a-brl"/>
</dbReference>
<dbReference type="PROSITE" id="PS51257">
    <property type="entry name" value="PROKAR_LIPOPROTEIN"/>
    <property type="match status" value="1"/>
</dbReference>
<reference evidence="5 6" key="1">
    <citation type="submission" date="2019-06" db="EMBL/GenBank/DDBJ databases">
        <title>Whole genome shotgun sequence of Glutamicibacter uratoxydans NBRC 15515.</title>
        <authorList>
            <person name="Hosoyama A."/>
            <person name="Uohara A."/>
            <person name="Ohji S."/>
            <person name="Ichikawa N."/>
        </authorList>
    </citation>
    <scope>NUCLEOTIDE SEQUENCE [LARGE SCALE GENOMIC DNA]</scope>
    <source>
        <strain evidence="5 6">NBRC 15515</strain>
    </source>
</reference>
<dbReference type="PANTHER" id="PTHR10587:SF133">
    <property type="entry name" value="CHITIN DEACETYLASE 1-RELATED"/>
    <property type="match status" value="1"/>
</dbReference>
<dbReference type="GO" id="GO:0046872">
    <property type="term" value="F:metal ion binding"/>
    <property type="evidence" value="ECO:0007669"/>
    <property type="project" value="UniProtKB-KW"/>
</dbReference>
<feature type="signal peptide" evidence="3">
    <location>
        <begin position="1"/>
        <end position="26"/>
    </location>
</feature>
<dbReference type="GO" id="GO:0016020">
    <property type="term" value="C:membrane"/>
    <property type="evidence" value="ECO:0007669"/>
    <property type="project" value="TreeGrafter"/>
</dbReference>
<comment type="caution">
    <text evidence="5">The sequence shown here is derived from an EMBL/GenBank/DDBJ whole genome shotgun (WGS) entry which is preliminary data.</text>
</comment>
<dbReference type="CDD" id="cd10954">
    <property type="entry name" value="CE4_CtAXE_like"/>
    <property type="match status" value="1"/>
</dbReference>
<dbReference type="EMBL" id="BJNY01000020">
    <property type="protein sequence ID" value="GED07468.1"/>
    <property type="molecule type" value="Genomic_DNA"/>
</dbReference>
<proteinExistence type="predicted"/>
<dbReference type="InterPro" id="IPR050248">
    <property type="entry name" value="Polysacc_deacetylase_ArnD"/>
</dbReference>
<dbReference type="InterPro" id="IPR002509">
    <property type="entry name" value="NODB_dom"/>
</dbReference>
<dbReference type="GO" id="GO:0016810">
    <property type="term" value="F:hydrolase activity, acting on carbon-nitrogen (but not peptide) bonds"/>
    <property type="evidence" value="ECO:0007669"/>
    <property type="project" value="InterPro"/>
</dbReference>
<evidence type="ECO:0000259" key="4">
    <source>
        <dbReference type="PROSITE" id="PS51677"/>
    </source>
</evidence>
<evidence type="ECO:0000313" key="5">
    <source>
        <dbReference type="EMBL" id="GED07468.1"/>
    </source>
</evidence>
<dbReference type="GO" id="GO:0005975">
    <property type="term" value="P:carbohydrate metabolic process"/>
    <property type="evidence" value="ECO:0007669"/>
    <property type="project" value="InterPro"/>
</dbReference>
<dbReference type="PANTHER" id="PTHR10587">
    <property type="entry name" value="GLYCOSYL TRANSFERASE-RELATED"/>
    <property type="match status" value="1"/>
</dbReference>
<evidence type="ECO:0000256" key="3">
    <source>
        <dbReference type="SAM" id="SignalP"/>
    </source>
</evidence>
<feature type="chain" id="PRO_5038481999" description="NodB homology domain-containing protein" evidence="3">
    <location>
        <begin position="27"/>
        <end position="275"/>
    </location>
</feature>
<dbReference type="OrthoDB" id="9763050at2"/>
<accession>A0A4Y4DVR3</accession>
<name>A0A4Y4DVR3_GLUUR</name>
<keyword evidence="2" id="KW-0378">Hydrolase</keyword>
<feature type="domain" description="NodB homology" evidence="4">
    <location>
        <begin position="81"/>
        <end position="254"/>
    </location>
</feature>
<organism evidence="5 6">
    <name type="scientific">Glutamicibacter uratoxydans</name>
    <name type="common">Arthrobacter uratoxydans</name>
    <dbReference type="NCBI Taxonomy" id="43667"/>
    <lineage>
        <taxon>Bacteria</taxon>
        <taxon>Bacillati</taxon>
        <taxon>Actinomycetota</taxon>
        <taxon>Actinomycetes</taxon>
        <taxon>Micrococcales</taxon>
        <taxon>Micrococcaceae</taxon>
        <taxon>Glutamicibacter</taxon>
    </lineage>
</organism>